<gene>
    <name evidence="3" type="ORF">MoryE10_02620</name>
</gene>
<dbReference type="EMBL" id="AP019782">
    <property type="protein sequence ID" value="BBL69656.1"/>
    <property type="molecule type" value="Genomic_DNA"/>
</dbReference>
<dbReference type="PANTHER" id="PTHR42852:SF17">
    <property type="entry name" value="THIOREDOXIN-LIKE PROTEIN HI_1115"/>
    <property type="match status" value="1"/>
</dbReference>
<keyword evidence="4" id="KW-1185">Reference proteome</keyword>
<sequence>MPRVRIIVYKPDTTKLGVPPRPMRSILPAFILLAALVITGAWLTLRPPLAPPAAFAVIDGSKPSLADWRGKPALIAFWATDCPTCIKEIPALKQLHQRYAPRGLHLVASAMPYDMPSHVVSFAQSYELPYAVALDPAGENAAAFQVQATPTTLLLDDEGRIVERILGDFDPARLANRIEALLEES</sequence>
<evidence type="ECO:0000259" key="2">
    <source>
        <dbReference type="PROSITE" id="PS51352"/>
    </source>
</evidence>
<dbReference type="InterPro" id="IPR050553">
    <property type="entry name" value="Thioredoxin_ResA/DsbE_sf"/>
</dbReference>
<keyword evidence="1" id="KW-0472">Membrane</keyword>
<dbReference type="GO" id="GO:0016491">
    <property type="term" value="F:oxidoreductase activity"/>
    <property type="evidence" value="ECO:0007669"/>
    <property type="project" value="InterPro"/>
</dbReference>
<dbReference type="KEGG" id="moz:MoryE10_02620"/>
<reference evidence="3" key="1">
    <citation type="submission" date="2019-06" db="EMBL/GenBank/DDBJ databases">
        <title>Complete genome sequence of Methylogaea oryzae strain JCM16910.</title>
        <authorList>
            <person name="Asakawa S."/>
        </authorList>
    </citation>
    <scope>NUCLEOTIDE SEQUENCE</scope>
    <source>
        <strain evidence="3">E10</strain>
    </source>
</reference>
<organism evidence="3 4">
    <name type="scientific">Methylogaea oryzae</name>
    <dbReference type="NCBI Taxonomy" id="1295382"/>
    <lineage>
        <taxon>Bacteria</taxon>
        <taxon>Pseudomonadati</taxon>
        <taxon>Pseudomonadota</taxon>
        <taxon>Gammaproteobacteria</taxon>
        <taxon>Methylococcales</taxon>
        <taxon>Methylococcaceae</taxon>
        <taxon>Methylogaea</taxon>
    </lineage>
</organism>
<dbReference type="InterPro" id="IPR013766">
    <property type="entry name" value="Thioredoxin_domain"/>
</dbReference>
<feature type="transmembrane region" description="Helical" evidence="1">
    <location>
        <begin position="25"/>
        <end position="45"/>
    </location>
</feature>
<dbReference type="Proteomes" id="UP000824988">
    <property type="component" value="Chromosome"/>
</dbReference>
<keyword evidence="1" id="KW-0812">Transmembrane</keyword>
<dbReference type="PROSITE" id="PS51352">
    <property type="entry name" value="THIOREDOXIN_2"/>
    <property type="match status" value="1"/>
</dbReference>
<name>A0A8D5AGX2_9GAMM</name>
<evidence type="ECO:0000313" key="4">
    <source>
        <dbReference type="Proteomes" id="UP000824988"/>
    </source>
</evidence>
<dbReference type="AlphaFoldDB" id="A0A8D5AGX2"/>
<feature type="domain" description="Thioredoxin" evidence="2">
    <location>
        <begin position="44"/>
        <end position="183"/>
    </location>
</feature>
<evidence type="ECO:0000313" key="3">
    <source>
        <dbReference type="EMBL" id="BBL69656.1"/>
    </source>
</evidence>
<dbReference type="CDD" id="cd02966">
    <property type="entry name" value="TlpA_like_family"/>
    <property type="match status" value="1"/>
</dbReference>
<accession>A0A8D5AGX2</accession>
<dbReference type="PANTHER" id="PTHR42852">
    <property type="entry name" value="THIOL:DISULFIDE INTERCHANGE PROTEIN DSBE"/>
    <property type="match status" value="1"/>
</dbReference>
<dbReference type="Pfam" id="PF08534">
    <property type="entry name" value="Redoxin"/>
    <property type="match status" value="1"/>
</dbReference>
<keyword evidence="1" id="KW-1133">Transmembrane helix</keyword>
<protein>
    <recommendedName>
        <fullName evidence="2">Thioredoxin domain-containing protein</fullName>
    </recommendedName>
</protein>
<dbReference type="InterPro" id="IPR013740">
    <property type="entry name" value="Redoxin"/>
</dbReference>
<proteinExistence type="predicted"/>
<evidence type="ECO:0000256" key="1">
    <source>
        <dbReference type="SAM" id="Phobius"/>
    </source>
</evidence>